<keyword evidence="2" id="KW-1185">Reference proteome</keyword>
<organism evidence="1 2">
    <name type="scientific">Antarcticimicrobium luteum</name>
    <dbReference type="NCBI Taxonomy" id="2547397"/>
    <lineage>
        <taxon>Bacteria</taxon>
        <taxon>Pseudomonadati</taxon>
        <taxon>Pseudomonadota</taxon>
        <taxon>Alphaproteobacteria</taxon>
        <taxon>Rhodobacterales</taxon>
        <taxon>Paracoccaceae</taxon>
        <taxon>Antarcticimicrobium</taxon>
    </lineage>
</organism>
<evidence type="ECO:0000313" key="2">
    <source>
        <dbReference type="Proteomes" id="UP000295301"/>
    </source>
</evidence>
<evidence type="ECO:0000313" key="1">
    <source>
        <dbReference type="EMBL" id="TDK41408.1"/>
    </source>
</evidence>
<comment type="caution">
    <text evidence="1">The sequence shown here is derived from an EMBL/GenBank/DDBJ whole genome shotgun (WGS) entry which is preliminary data.</text>
</comment>
<gene>
    <name evidence="1" type="ORF">E1832_22275</name>
</gene>
<name>A0A4R5UQS6_9RHOB</name>
<dbReference type="EMBL" id="SMUV01000074">
    <property type="protein sequence ID" value="TDK41408.1"/>
    <property type="molecule type" value="Genomic_DNA"/>
</dbReference>
<protein>
    <submittedName>
        <fullName evidence="1">Uncharacterized protein</fullName>
    </submittedName>
</protein>
<dbReference type="AlphaFoldDB" id="A0A4R5UQS6"/>
<dbReference type="RefSeq" id="WP_133361976.1">
    <property type="nucleotide sequence ID" value="NZ_SMUV01000074.1"/>
</dbReference>
<dbReference type="Proteomes" id="UP000295301">
    <property type="component" value="Unassembled WGS sequence"/>
</dbReference>
<proteinExistence type="predicted"/>
<dbReference type="OrthoDB" id="7666987at2"/>
<reference evidence="1 2" key="1">
    <citation type="submission" date="2019-03" db="EMBL/GenBank/DDBJ databases">
        <title>Ruegeria lutea sp. nov., a novel strain, isolated from marine sediment, the Masan Bay, South Korea.</title>
        <authorList>
            <person name="Kim J."/>
            <person name="Kim D.-Y."/>
            <person name="Lee S.-S."/>
        </authorList>
    </citation>
    <scope>NUCLEOTIDE SEQUENCE [LARGE SCALE GENOMIC DNA]</scope>
    <source>
        <strain evidence="1 2">318-1</strain>
    </source>
</reference>
<accession>A0A4R5UQS6</accession>
<sequence>MTLPGALRQQAASCDRLGSPFMARLLTRAGADHWPAGSALTLRLWPGDLTIELGRADFHGRWVRWNA</sequence>